<organism evidence="2 3">
    <name type="scientific">Boletus reticuloceps</name>
    <dbReference type="NCBI Taxonomy" id="495285"/>
    <lineage>
        <taxon>Eukaryota</taxon>
        <taxon>Fungi</taxon>
        <taxon>Dikarya</taxon>
        <taxon>Basidiomycota</taxon>
        <taxon>Agaricomycotina</taxon>
        <taxon>Agaricomycetes</taxon>
        <taxon>Agaricomycetidae</taxon>
        <taxon>Boletales</taxon>
        <taxon>Boletineae</taxon>
        <taxon>Boletaceae</taxon>
        <taxon>Boletoideae</taxon>
        <taxon>Boletus</taxon>
    </lineage>
</organism>
<dbReference type="OrthoDB" id="5135119at2759"/>
<comment type="caution">
    <text evidence="2">The sequence shown here is derived from an EMBL/GenBank/DDBJ whole genome shotgun (WGS) entry which is preliminary data.</text>
</comment>
<dbReference type="Proteomes" id="UP000683000">
    <property type="component" value="Unassembled WGS sequence"/>
</dbReference>
<dbReference type="AlphaFoldDB" id="A0A8I3A4V2"/>
<proteinExistence type="predicted"/>
<evidence type="ECO:0000313" key="2">
    <source>
        <dbReference type="EMBL" id="KAG6370716.1"/>
    </source>
</evidence>
<dbReference type="EMBL" id="JAGFBS010000045">
    <property type="protein sequence ID" value="KAG6370716.1"/>
    <property type="molecule type" value="Genomic_DNA"/>
</dbReference>
<dbReference type="PANTHER" id="PTHR22997">
    <property type="entry name" value="PIH1 DOMAIN-CONTAINING PROTEIN 1"/>
    <property type="match status" value="1"/>
</dbReference>
<name>A0A8I3A4V2_9AGAM</name>
<gene>
    <name evidence="2" type="ORF">JVT61DRAFT_11102</name>
</gene>
<evidence type="ECO:0000256" key="1">
    <source>
        <dbReference type="SAM" id="MobiDB-lite"/>
    </source>
</evidence>
<feature type="region of interest" description="Disordered" evidence="1">
    <location>
        <begin position="247"/>
        <end position="268"/>
    </location>
</feature>
<reference evidence="2" key="1">
    <citation type="submission" date="2021-03" db="EMBL/GenBank/DDBJ databases">
        <title>Evolutionary innovations through gain and loss of genes in the ectomycorrhizal Boletales.</title>
        <authorList>
            <person name="Wu G."/>
            <person name="Miyauchi S."/>
            <person name="Morin E."/>
            <person name="Yang Z.-L."/>
            <person name="Xu J."/>
            <person name="Martin F.M."/>
        </authorList>
    </citation>
    <scope>NUCLEOTIDE SEQUENCE</scope>
    <source>
        <strain evidence="2">BR01</strain>
    </source>
</reference>
<dbReference type="InterPro" id="IPR050734">
    <property type="entry name" value="PIH1/Kintoun_subfamily"/>
</dbReference>
<sequence length="388" mass="42835">MQTATPAKVSVALNPVPGFCVKSWATNDALVRLSAPGDSDIHVKKGLKIFINIAWDQNIPPPPPASDDAIQRAMQGLDVDESNPEAWFVPIVLSDARQDSDKGRHHMNSVHVVPLRYLSPMNIRRLTLSTAGRSAIVFDCGLHPFIKSRCLKDPDFKSFIIGIHPSIPFPFPTSPLTLELAFQRIETQTTLVLSRQIGMPNIASKGKPQSRRVLVSAALYPPGHPNHQAPPTLIQEIADQPTRVPQKTQPKTILKQSSTKTPNSQHRIPAWSCAQQGARIRIVFDVPGVVSKLSPLRCNQVTDVILTQARAVIPDSTLDVEPRRILIHIPALYDLDLNLDASDAELVSVFGKNDTSNEALKLKRMRNLDVDNARAEWRVADRTIVLLA</sequence>
<feature type="compositionally biased region" description="Polar residues" evidence="1">
    <location>
        <begin position="247"/>
        <end position="266"/>
    </location>
</feature>
<evidence type="ECO:0008006" key="4">
    <source>
        <dbReference type="Google" id="ProtNLM"/>
    </source>
</evidence>
<dbReference type="PANTHER" id="PTHR22997:SF0">
    <property type="entry name" value="PIH1 DOMAIN-CONTAINING PROTEIN 1"/>
    <property type="match status" value="1"/>
</dbReference>
<dbReference type="GO" id="GO:0005737">
    <property type="term" value="C:cytoplasm"/>
    <property type="evidence" value="ECO:0007669"/>
    <property type="project" value="TreeGrafter"/>
</dbReference>
<protein>
    <recommendedName>
        <fullName evidence="4">PIH1 N-terminal domain-containing protein</fullName>
    </recommendedName>
</protein>
<accession>A0A8I3A4V2</accession>
<evidence type="ECO:0000313" key="3">
    <source>
        <dbReference type="Proteomes" id="UP000683000"/>
    </source>
</evidence>
<keyword evidence="3" id="KW-1185">Reference proteome</keyword>